<reference evidence="13 14" key="1">
    <citation type="submission" date="2016-10" db="EMBL/GenBank/DDBJ databases">
        <authorList>
            <person name="de Groot N.N."/>
        </authorList>
    </citation>
    <scope>NUCLEOTIDE SEQUENCE [LARGE SCALE GENOMIC DNA]</scope>
    <source>
        <strain>GEY</strain>
        <strain evidence="14">DSM 9560</strain>
    </source>
</reference>
<dbReference type="EMBL" id="FONY01000022">
    <property type="protein sequence ID" value="SFF25992.1"/>
    <property type="molecule type" value="Genomic_DNA"/>
</dbReference>
<dbReference type="RefSeq" id="WP_091546108.1">
    <property type="nucleotide sequence ID" value="NZ_FONY01000022.1"/>
</dbReference>
<dbReference type="EC" id="2.7.1.180" evidence="1 10"/>
<dbReference type="AlphaFoldDB" id="A0A1I2H8K4"/>
<dbReference type="Proteomes" id="UP000199513">
    <property type="component" value="Unassembled WGS sequence"/>
</dbReference>
<keyword evidence="6 10" id="KW-0274">FAD</keyword>
<dbReference type="Gene3D" id="3.10.520.10">
    <property type="entry name" value="ApbE-like domains"/>
    <property type="match status" value="1"/>
</dbReference>
<dbReference type="OrthoDB" id="9778595at2"/>
<feature type="binding site" evidence="11">
    <location>
        <position position="302"/>
    </location>
    <ligand>
        <name>Mg(2+)</name>
        <dbReference type="ChEBI" id="CHEBI:18420"/>
    </ligand>
</feature>
<keyword evidence="12" id="KW-0472">Membrane</keyword>
<keyword evidence="14" id="KW-1185">Reference proteome</keyword>
<sequence>MFRYDKKNIIYSAILLIVIMLVWVLRNQNQVPDNQTNEKLVIVNGETMGTTYTIKYLDAQARNFKKEIDSILIAFNQCLSTYIPDSEISTFNNKTDSIQYKYPFFYPVLKKSEEVYHASNGAFDPTVMPLVKAWGFGPNRKDQIEQPKIDSLLQLIGFHNIEFNEKRVKKLKKHVQLDFNAIAQGYGVDVIGDFLEENGIANFMVEIGGEVLCKGKNEQGKIWSIGIENPLYEESGGKRMQAIVQLDNQALVTSGNYRKFYVKDGKKYAHTIDPKTGYPVQHSLLSATVFAKDAISADAYATAMMVLGKEKAIGLAQKQGLEIFLIYEENGKIQTYTSEKIQAMFVNP</sequence>
<accession>A0A1I2H8K4</accession>
<organism evidence="13 14">
    <name type="scientific">Thermoflexibacter ruber</name>
    <dbReference type="NCBI Taxonomy" id="1003"/>
    <lineage>
        <taxon>Bacteria</taxon>
        <taxon>Pseudomonadati</taxon>
        <taxon>Bacteroidota</taxon>
        <taxon>Cytophagia</taxon>
        <taxon>Cytophagales</taxon>
        <taxon>Thermoflexibacteraceae</taxon>
        <taxon>Thermoflexibacter</taxon>
    </lineage>
</organism>
<evidence type="ECO:0000256" key="8">
    <source>
        <dbReference type="ARBA" id="ARBA00031306"/>
    </source>
</evidence>
<keyword evidence="13" id="KW-0449">Lipoprotein</keyword>
<evidence type="ECO:0000256" key="5">
    <source>
        <dbReference type="ARBA" id="ARBA00022723"/>
    </source>
</evidence>
<keyword evidence="7 10" id="KW-0460">Magnesium</keyword>
<evidence type="ECO:0000256" key="10">
    <source>
        <dbReference type="PIRNR" id="PIRNR006268"/>
    </source>
</evidence>
<dbReference type="SUPFAM" id="SSF143631">
    <property type="entry name" value="ApbE-like"/>
    <property type="match status" value="1"/>
</dbReference>
<feature type="binding site" evidence="11">
    <location>
        <position position="298"/>
    </location>
    <ligand>
        <name>Mg(2+)</name>
        <dbReference type="ChEBI" id="CHEBI:18420"/>
    </ligand>
</feature>
<comment type="similarity">
    <text evidence="10">Belongs to the ApbE family.</text>
</comment>
<dbReference type="STRING" id="1003.SAMN04488541_102250"/>
<protein>
    <recommendedName>
        <fullName evidence="2 10">FAD:protein FMN transferase</fullName>
        <ecNumber evidence="1 10">2.7.1.180</ecNumber>
    </recommendedName>
    <alternativeName>
        <fullName evidence="8 10">Flavin transferase</fullName>
    </alternativeName>
</protein>
<dbReference type="PANTHER" id="PTHR30040:SF2">
    <property type="entry name" value="FAD:PROTEIN FMN TRANSFERASE"/>
    <property type="match status" value="1"/>
</dbReference>
<comment type="catalytic activity">
    <reaction evidence="9 10">
        <text>L-threonyl-[protein] + FAD = FMN-L-threonyl-[protein] + AMP + H(+)</text>
        <dbReference type="Rhea" id="RHEA:36847"/>
        <dbReference type="Rhea" id="RHEA-COMP:11060"/>
        <dbReference type="Rhea" id="RHEA-COMP:11061"/>
        <dbReference type="ChEBI" id="CHEBI:15378"/>
        <dbReference type="ChEBI" id="CHEBI:30013"/>
        <dbReference type="ChEBI" id="CHEBI:57692"/>
        <dbReference type="ChEBI" id="CHEBI:74257"/>
        <dbReference type="ChEBI" id="CHEBI:456215"/>
        <dbReference type="EC" id="2.7.1.180"/>
    </reaction>
</comment>
<dbReference type="PANTHER" id="PTHR30040">
    <property type="entry name" value="THIAMINE BIOSYNTHESIS LIPOPROTEIN APBE"/>
    <property type="match status" value="1"/>
</dbReference>
<evidence type="ECO:0000256" key="9">
    <source>
        <dbReference type="ARBA" id="ARBA00048540"/>
    </source>
</evidence>
<evidence type="ECO:0000313" key="13">
    <source>
        <dbReference type="EMBL" id="SFF25992.1"/>
    </source>
</evidence>
<keyword evidence="5 10" id="KW-0479">Metal-binding</keyword>
<dbReference type="InterPro" id="IPR003374">
    <property type="entry name" value="ApbE-like_sf"/>
</dbReference>
<keyword evidence="4 10" id="KW-0808">Transferase</keyword>
<keyword evidence="3 10" id="KW-0285">Flavoprotein</keyword>
<keyword evidence="12" id="KW-1133">Transmembrane helix</keyword>
<evidence type="ECO:0000256" key="7">
    <source>
        <dbReference type="ARBA" id="ARBA00022842"/>
    </source>
</evidence>
<evidence type="ECO:0000256" key="6">
    <source>
        <dbReference type="ARBA" id="ARBA00022827"/>
    </source>
</evidence>
<keyword evidence="12" id="KW-0812">Transmembrane</keyword>
<comment type="cofactor">
    <cofactor evidence="11">
        <name>Mg(2+)</name>
        <dbReference type="ChEBI" id="CHEBI:18420"/>
    </cofactor>
    <cofactor evidence="11">
        <name>Mn(2+)</name>
        <dbReference type="ChEBI" id="CHEBI:29035"/>
    </cofactor>
    <text evidence="11">Magnesium. Can also use manganese.</text>
</comment>
<evidence type="ECO:0000313" key="14">
    <source>
        <dbReference type="Proteomes" id="UP000199513"/>
    </source>
</evidence>
<evidence type="ECO:0000256" key="12">
    <source>
        <dbReference type="SAM" id="Phobius"/>
    </source>
</evidence>
<feature type="transmembrane region" description="Helical" evidence="12">
    <location>
        <begin position="9"/>
        <end position="25"/>
    </location>
</feature>
<dbReference type="Pfam" id="PF02424">
    <property type="entry name" value="ApbE"/>
    <property type="match status" value="1"/>
</dbReference>
<evidence type="ECO:0000256" key="4">
    <source>
        <dbReference type="ARBA" id="ARBA00022679"/>
    </source>
</evidence>
<evidence type="ECO:0000256" key="1">
    <source>
        <dbReference type="ARBA" id="ARBA00011955"/>
    </source>
</evidence>
<name>A0A1I2H8K4_9BACT</name>
<dbReference type="GO" id="GO:0016740">
    <property type="term" value="F:transferase activity"/>
    <property type="evidence" value="ECO:0007669"/>
    <property type="project" value="UniProtKB-UniRule"/>
</dbReference>
<gene>
    <name evidence="13" type="ORF">SAMN04488541_102250</name>
</gene>
<feature type="binding site" evidence="11">
    <location>
        <position position="181"/>
    </location>
    <ligand>
        <name>Mg(2+)</name>
        <dbReference type="ChEBI" id="CHEBI:18420"/>
    </ligand>
</feature>
<evidence type="ECO:0000256" key="3">
    <source>
        <dbReference type="ARBA" id="ARBA00022630"/>
    </source>
</evidence>
<evidence type="ECO:0000256" key="11">
    <source>
        <dbReference type="PIRSR" id="PIRSR006268-2"/>
    </source>
</evidence>
<dbReference type="InterPro" id="IPR024932">
    <property type="entry name" value="ApbE"/>
</dbReference>
<evidence type="ECO:0000256" key="2">
    <source>
        <dbReference type="ARBA" id="ARBA00016337"/>
    </source>
</evidence>
<dbReference type="GO" id="GO:0046872">
    <property type="term" value="F:metal ion binding"/>
    <property type="evidence" value="ECO:0007669"/>
    <property type="project" value="UniProtKB-UniRule"/>
</dbReference>
<proteinExistence type="inferred from homology"/>
<dbReference type="PIRSF" id="PIRSF006268">
    <property type="entry name" value="ApbE"/>
    <property type="match status" value="1"/>
</dbReference>